<evidence type="ECO:0000313" key="5">
    <source>
        <dbReference type="Proteomes" id="UP000653674"/>
    </source>
</evidence>
<dbReference type="AlphaFoldDB" id="A0A8J3PNS6"/>
<accession>A0A8J3PNS6</accession>
<keyword evidence="5" id="KW-1185">Reference proteome</keyword>
<feature type="compositionally biased region" description="Low complexity" evidence="1">
    <location>
        <begin position="236"/>
        <end position="250"/>
    </location>
</feature>
<feature type="domain" description="Putative zinc-finger" evidence="3">
    <location>
        <begin position="16"/>
        <end position="49"/>
    </location>
</feature>
<feature type="region of interest" description="Disordered" evidence="1">
    <location>
        <begin position="236"/>
        <end position="262"/>
    </location>
</feature>
<feature type="transmembrane region" description="Helical" evidence="2">
    <location>
        <begin position="155"/>
        <end position="173"/>
    </location>
</feature>
<gene>
    <name evidence="4" type="ORF">Pfl04_36020</name>
</gene>
<evidence type="ECO:0000256" key="1">
    <source>
        <dbReference type="SAM" id="MobiDB-lite"/>
    </source>
</evidence>
<dbReference type="EMBL" id="BONU01000028">
    <property type="protein sequence ID" value="GIG75198.1"/>
    <property type="molecule type" value="Genomic_DNA"/>
</dbReference>
<dbReference type="Pfam" id="PF13490">
    <property type="entry name" value="zf-HC2"/>
    <property type="match status" value="1"/>
</dbReference>
<keyword evidence="2" id="KW-1133">Transmembrane helix</keyword>
<feature type="transmembrane region" description="Helical" evidence="2">
    <location>
        <begin position="127"/>
        <end position="149"/>
    </location>
</feature>
<evidence type="ECO:0000313" key="4">
    <source>
        <dbReference type="EMBL" id="GIG75198.1"/>
    </source>
</evidence>
<name>A0A8J3PNS6_9ACTN</name>
<evidence type="ECO:0000259" key="3">
    <source>
        <dbReference type="Pfam" id="PF13490"/>
    </source>
</evidence>
<proteinExistence type="predicted"/>
<feature type="transmembrane region" description="Helical" evidence="2">
    <location>
        <begin position="180"/>
        <end position="199"/>
    </location>
</feature>
<evidence type="ECO:0000256" key="2">
    <source>
        <dbReference type="SAM" id="Phobius"/>
    </source>
</evidence>
<protein>
    <recommendedName>
        <fullName evidence="3">Putative zinc-finger domain-containing protein</fullName>
    </recommendedName>
</protein>
<dbReference type="InterPro" id="IPR027383">
    <property type="entry name" value="Znf_put"/>
</dbReference>
<feature type="transmembrane region" description="Helical" evidence="2">
    <location>
        <begin position="211"/>
        <end position="231"/>
    </location>
</feature>
<organism evidence="4 5">
    <name type="scientific">Planosporangium flavigriseum</name>
    <dbReference type="NCBI Taxonomy" id="373681"/>
    <lineage>
        <taxon>Bacteria</taxon>
        <taxon>Bacillati</taxon>
        <taxon>Actinomycetota</taxon>
        <taxon>Actinomycetes</taxon>
        <taxon>Micromonosporales</taxon>
        <taxon>Micromonosporaceae</taxon>
        <taxon>Planosporangium</taxon>
    </lineage>
</organism>
<comment type="caution">
    <text evidence="4">The sequence shown here is derived from an EMBL/GenBank/DDBJ whole genome shotgun (WGS) entry which is preliminary data.</text>
</comment>
<dbReference type="Proteomes" id="UP000653674">
    <property type="component" value="Unassembled WGS sequence"/>
</dbReference>
<sequence length="262" mass="26833">MAVDYPVMTAHSALSCDQARLALSARLDGEPLGVSADRLGLHIDTCRACSDWLARAEQVTRLVRLQPARVPDLTDAILAAVAADSVAADSVAADSLAADRARPAAGAQARAGRAGAGRQALTRLLQAAIAAVASMQLLVIISVVLGISVDEHADHEAGAFAAAVAAGFLLAAFRPRLARAYTPIAIVLAVCLTVTSRMGMSGHEVTMLREIGGYVATIVQAVLIFTLGRLYSPSDASSNSSPNSSPNSSSGRGVVNPTGIPA</sequence>
<keyword evidence="2" id="KW-0472">Membrane</keyword>
<reference evidence="4" key="1">
    <citation type="submission" date="2021-01" db="EMBL/GenBank/DDBJ databases">
        <title>Whole genome shotgun sequence of Planosporangium flavigriseum NBRC 105377.</title>
        <authorList>
            <person name="Komaki H."/>
            <person name="Tamura T."/>
        </authorList>
    </citation>
    <scope>NUCLEOTIDE SEQUENCE</scope>
    <source>
        <strain evidence="4">NBRC 105377</strain>
    </source>
</reference>
<keyword evidence="2" id="KW-0812">Transmembrane</keyword>